<gene>
    <name evidence="1" type="ORF">TM448B02573_0007</name>
</gene>
<sequence>MDKHTFGNSQASVNLITDILEKPEYKNYSTKVARVLDKHFKVLIVVSRIPNETIRRATMEMWHKHFSARLEGLPEIIKTHTLCVMSTRYHQLLAKGG</sequence>
<evidence type="ECO:0000313" key="1">
    <source>
        <dbReference type="EMBL" id="QJI01473.1"/>
    </source>
</evidence>
<dbReference type="EMBL" id="MT144926">
    <property type="protein sequence ID" value="QJI01473.1"/>
    <property type="molecule type" value="Genomic_DNA"/>
</dbReference>
<proteinExistence type="predicted"/>
<accession>A0A6M3XUM1</accession>
<organism evidence="1">
    <name type="scientific">viral metagenome</name>
    <dbReference type="NCBI Taxonomy" id="1070528"/>
    <lineage>
        <taxon>unclassified sequences</taxon>
        <taxon>metagenomes</taxon>
        <taxon>organismal metagenomes</taxon>
    </lineage>
</organism>
<name>A0A6M3XUM1_9ZZZZ</name>
<reference evidence="1" key="1">
    <citation type="submission" date="2020-03" db="EMBL/GenBank/DDBJ databases">
        <title>The deep terrestrial virosphere.</title>
        <authorList>
            <person name="Holmfeldt K."/>
            <person name="Nilsson E."/>
            <person name="Simone D."/>
            <person name="Lopez-Fernandez M."/>
            <person name="Wu X."/>
            <person name="de Brujin I."/>
            <person name="Lundin D."/>
            <person name="Andersson A."/>
            <person name="Bertilsson S."/>
            <person name="Dopson M."/>
        </authorList>
    </citation>
    <scope>NUCLEOTIDE SEQUENCE</scope>
    <source>
        <strain evidence="1">TM448B02573</strain>
    </source>
</reference>
<dbReference type="AlphaFoldDB" id="A0A6M3XUM1"/>
<protein>
    <submittedName>
        <fullName evidence="1">Uncharacterized protein</fullName>
    </submittedName>
</protein>